<reference evidence="1 2" key="1">
    <citation type="journal article" date="2024" name="Nat. Commun.">
        <title>Phylogenomics reveals the evolutionary origins of lichenization in chlorophyte algae.</title>
        <authorList>
            <person name="Puginier C."/>
            <person name="Libourel C."/>
            <person name="Otte J."/>
            <person name="Skaloud P."/>
            <person name="Haon M."/>
            <person name="Grisel S."/>
            <person name="Petersen M."/>
            <person name="Berrin J.G."/>
            <person name="Delaux P.M."/>
            <person name="Dal Grande F."/>
            <person name="Keller J."/>
        </authorList>
    </citation>
    <scope>NUCLEOTIDE SEQUENCE [LARGE SCALE GENOMIC DNA]</scope>
    <source>
        <strain evidence="1 2">SAG 2145</strain>
    </source>
</reference>
<comment type="caution">
    <text evidence="1">The sequence shown here is derived from an EMBL/GenBank/DDBJ whole genome shotgun (WGS) entry which is preliminary data.</text>
</comment>
<gene>
    <name evidence="1" type="ORF">WJX74_009701</name>
</gene>
<evidence type="ECO:0000313" key="1">
    <source>
        <dbReference type="EMBL" id="KAK9826331.1"/>
    </source>
</evidence>
<dbReference type="Proteomes" id="UP001438707">
    <property type="component" value="Unassembled WGS sequence"/>
</dbReference>
<accession>A0AAW1QXX7</accession>
<dbReference type="EMBL" id="JALJOS010000021">
    <property type="protein sequence ID" value="KAK9826331.1"/>
    <property type="molecule type" value="Genomic_DNA"/>
</dbReference>
<sequence length="76" mass="8226">MRKHFSTLSRFQAILPPHQSNPKDSNGLHTFSSFRTASIKDSSDCNDLGALAADQNLLVAQVGSLRLLHCLSSGLC</sequence>
<dbReference type="AlphaFoldDB" id="A0AAW1QXX7"/>
<name>A0AAW1QXX7_9CHLO</name>
<keyword evidence="2" id="KW-1185">Reference proteome</keyword>
<organism evidence="1 2">
    <name type="scientific">Apatococcus lobatus</name>
    <dbReference type="NCBI Taxonomy" id="904363"/>
    <lineage>
        <taxon>Eukaryota</taxon>
        <taxon>Viridiplantae</taxon>
        <taxon>Chlorophyta</taxon>
        <taxon>core chlorophytes</taxon>
        <taxon>Trebouxiophyceae</taxon>
        <taxon>Chlorellales</taxon>
        <taxon>Chlorellaceae</taxon>
        <taxon>Apatococcus</taxon>
    </lineage>
</organism>
<protein>
    <submittedName>
        <fullName evidence="1">Uncharacterized protein</fullName>
    </submittedName>
</protein>
<evidence type="ECO:0000313" key="2">
    <source>
        <dbReference type="Proteomes" id="UP001438707"/>
    </source>
</evidence>
<proteinExistence type="predicted"/>